<comment type="catalytic activity">
    <reaction evidence="1">
        <text>ATP + protein L-histidine = ADP + protein N-phospho-L-histidine.</text>
        <dbReference type="EC" id="2.7.13.3"/>
    </reaction>
</comment>
<dbReference type="Pfam" id="PF00512">
    <property type="entry name" value="HisKA"/>
    <property type="match status" value="1"/>
</dbReference>
<evidence type="ECO:0000313" key="11">
    <source>
        <dbReference type="Proteomes" id="UP000001351"/>
    </source>
</evidence>
<dbReference type="Proteomes" id="UP000001351">
    <property type="component" value="Chromosome"/>
</dbReference>
<evidence type="ECO:0000256" key="5">
    <source>
        <dbReference type="ARBA" id="ARBA00022777"/>
    </source>
</evidence>
<evidence type="ECO:0000256" key="1">
    <source>
        <dbReference type="ARBA" id="ARBA00000085"/>
    </source>
</evidence>
<dbReference type="InterPro" id="IPR036890">
    <property type="entry name" value="HATPase_C_sf"/>
</dbReference>
<gene>
    <name evidence="10" type="ordered locus">STAUR_7668</name>
</gene>
<dbReference type="InterPro" id="IPR003661">
    <property type="entry name" value="HisK_dim/P_dom"/>
</dbReference>
<keyword evidence="3" id="KW-0597">Phosphoprotein</keyword>
<dbReference type="Pfam" id="PF08448">
    <property type="entry name" value="PAS_4"/>
    <property type="match status" value="1"/>
</dbReference>
<evidence type="ECO:0000259" key="9">
    <source>
        <dbReference type="PROSITE" id="PS50113"/>
    </source>
</evidence>
<dbReference type="SUPFAM" id="SSF47384">
    <property type="entry name" value="Homodimeric domain of signal transducing histidine kinase"/>
    <property type="match status" value="1"/>
</dbReference>
<dbReference type="CDD" id="cd00075">
    <property type="entry name" value="HATPase"/>
    <property type="match status" value="1"/>
</dbReference>
<evidence type="ECO:0000259" key="7">
    <source>
        <dbReference type="PROSITE" id="PS50109"/>
    </source>
</evidence>
<dbReference type="Pfam" id="PF02518">
    <property type="entry name" value="HATPase_c"/>
    <property type="match status" value="1"/>
</dbReference>
<dbReference type="GO" id="GO:0000155">
    <property type="term" value="F:phosphorelay sensor kinase activity"/>
    <property type="evidence" value="ECO:0007669"/>
    <property type="project" value="InterPro"/>
</dbReference>
<dbReference type="PANTHER" id="PTHR43711">
    <property type="entry name" value="TWO-COMPONENT HISTIDINE KINASE"/>
    <property type="match status" value="1"/>
</dbReference>
<dbReference type="STRING" id="378806.STAUR_7668"/>
<dbReference type="PANTHER" id="PTHR43711:SF1">
    <property type="entry name" value="HISTIDINE KINASE 1"/>
    <property type="match status" value="1"/>
</dbReference>
<protein>
    <recommendedName>
        <fullName evidence="2">histidine kinase</fullName>
        <ecNumber evidence="2">2.7.13.3</ecNumber>
    </recommendedName>
</protein>
<proteinExistence type="predicted"/>
<dbReference type="InterPro" id="IPR013767">
    <property type="entry name" value="PAS_fold"/>
</dbReference>
<evidence type="ECO:0000256" key="6">
    <source>
        <dbReference type="ARBA" id="ARBA00023012"/>
    </source>
</evidence>
<name>E3FIS6_STIAD</name>
<dbReference type="EMBL" id="CP002271">
    <property type="protein sequence ID" value="ADO75423.1"/>
    <property type="molecule type" value="Genomic_DNA"/>
</dbReference>
<dbReference type="Gene3D" id="3.30.450.20">
    <property type="entry name" value="PAS domain"/>
    <property type="match status" value="3"/>
</dbReference>
<feature type="domain" description="PAS" evidence="8">
    <location>
        <begin position="45"/>
        <end position="98"/>
    </location>
</feature>
<dbReference type="InterPro" id="IPR036097">
    <property type="entry name" value="HisK_dim/P_sf"/>
</dbReference>
<dbReference type="HOGENOM" id="CLU_025061_0_0_7"/>
<evidence type="ECO:0000256" key="4">
    <source>
        <dbReference type="ARBA" id="ARBA00022679"/>
    </source>
</evidence>
<feature type="domain" description="PAC" evidence="9">
    <location>
        <begin position="262"/>
        <end position="315"/>
    </location>
</feature>
<dbReference type="GO" id="GO:0006355">
    <property type="term" value="P:regulation of DNA-templated transcription"/>
    <property type="evidence" value="ECO:0007669"/>
    <property type="project" value="InterPro"/>
</dbReference>
<accession>E3FIS6</accession>
<dbReference type="InterPro" id="IPR050736">
    <property type="entry name" value="Sensor_HK_Regulatory"/>
</dbReference>
<dbReference type="Gene3D" id="3.30.565.10">
    <property type="entry name" value="Histidine kinase-like ATPase, C-terminal domain"/>
    <property type="match status" value="1"/>
</dbReference>
<dbReference type="InterPro" id="IPR004358">
    <property type="entry name" value="Sig_transdc_His_kin-like_C"/>
</dbReference>
<dbReference type="Pfam" id="PF13426">
    <property type="entry name" value="PAS_9"/>
    <property type="match status" value="1"/>
</dbReference>
<dbReference type="SMART" id="SM00387">
    <property type="entry name" value="HATPase_c"/>
    <property type="match status" value="1"/>
</dbReference>
<dbReference type="EC" id="2.7.13.3" evidence="2"/>
<keyword evidence="4" id="KW-0808">Transferase</keyword>
<sequence>MLRPSHRYAQWITLRGRGLRALLVQPRWGAGGLVRQERSQVAHIEADEFKLLMDAVADAVLVCDGQEHILHLNKAAELLLGWTREELAGQPFSVLVPQRIRTWGGVPLTQHLLDRNASRQGRPVLVPLRHRNGPEVVLEAVIGSTKAREHERIVLTLRHIPEVPDATTEPLEQGLCLYPWQHAHTGLAHMPTLAERLYQLIFEHAPLGLFHFGNPPFIIACNDCFAEILGSTRQRLLGLNLLTLRDTRLMDCVRATLLGKHARYEGHYTSVTTGKVTPVRVHFAPFFDEQERVVGGVGIVEDITSQHRMEEERATQLALASTLLRTAPIGMAFFDTRLRFVHINDALATATGQPPEAHLGRSLPAMLGSGGLHLEQFLRHVLETGQPLERLELSAQELGLAGPWLYWTLSIYPVRAVDGRILGIGSVVENTTGTKLAEQERSRLLREAQEAVRVRDDFLTIASHELKTPLTPLSLRLATLERKLERGEPVDPASLHHARQHLTRLTTLINDLLDTSRIESGGLALHPQPTRLDVLIEHVIHVTETLHDARDRITFHLPVRPIEVLGDPYRLEQVISNLLENALKYSPDGGTIRVSLEARGDVVLMTVSDPGIGIPSDQQQHLFERYFRARNVSTHAYGGLGLGLYICRDIVARHGGSIWVESEVGRGSTFYVALPTLQASRALTALTPEPRVH</sequence>
<evidence type="ECO:0000313" key="10">
    <source>
        <dbReference type="EMBL" id="ADO75423.1"/>
    </source>
</evidence>
<evidence type="ECO:0000256" key="2">
    <source>
        <dbReference type="ARBA" id="ARBA00012438"/>
    </source>
</evidence>
<dbReference type="InterPro" id="IPR035965">
    <property type="entry name" value="PAS-like_dom_sf"/>
</dbReference>
<dbReference type="SUPFAM" id="SSF55874">
    <property type="entry name" value="ATPase domain of HSP90 chaperone/DNA topoisomerase II/histidine kinase"/>
    <property type="match status" value="1"/>
</dbReference>
<organism evidence="10 11">
    <name type="scientific">Stigmatella aurantiaca (strain DW4/3-1)</name>
    <dbReference type="NCBI Taxonomy" id="378806"/>
    <lineage>
        <taxon>Bacteria</taxon>
        <taxon>Pseudomonadati</taxon>
        <taxon>Myxococcota</taxon>
        <taxon>Myxococcia</taxon>
        <taxon>Myxococcales</taxon>
        <taxon>Cystobacterineae</taxon>
        <taxon>Archangiaceae</taxon>
        <taxon>Stigmatella</taxon>
    </lineage>
</organism>
<keyword evidence="6" id="KW-0902">Two-component regulatory system</keyword>
<dbReference type="InterPro" id="IPR005467">
    <property type="entry name" value="His_kinase_dom"/>
</dbReference>
<feature type="domain" description="Histidine kinase" evidence="7">
    <location>
        <begin position="461"/>
        <end position="678"/>
    </location>
</feature>
<dbReference type="PROSITE" id="PS50109">
    <property type="entry name" value="HIS_KIN"/>
    <property type="match status" value="1"/>
</dbReference>
<dbReference type="InterPro" id="IPR003594">
    <property type="entry name" value="HATPase_dom"/>
</dbReference>
<dbReference type="Pfam" id="PF00989">
    <property type="entry name" value="PAS"/>
    <property type="match status" value="1"/>
</dbReference>
<evidence type="ECO:0000256" key="3">
    <source>
        <dbReference type="ARBA" id="ARBA00022553"/>
    </source>
</evidence>
<dbReference type="CDD" id="cd00082">
    <property type="entry name" value="HisKA"/>
    <property type="match status" value="1"/>
</dbReference>
<dbReference type="FunFam" id="3.30.565.10:FF:000006">
    <property type="entry name" value="Sensor histidine kinase WalK"/>
    <property type="match status" value="1"/>
</dbReference>
<dbReference type="AlphaFoldDB" id="E3FIS6"/>
<reference evidence="10 11" key="1">
    <citation type="journal article" date="2011" name="Mol. Biol. Evol.">
        <title>Comparative genomic analysis of fruiting body formation in Myxococcales.</title>
        <authorList>
            <person name="Huntley S."/>
            <person name="Hamann N."/>
            <person name="Wegener-Feldbrugge S."/>
            <person name="Treuner-Lange A."/>
            <person name="Kube M."/>
            <person name="Reinhardt R."/>
            <person name="Klages S."/>
            <person name="Muller R."/>
            <person name="Ronning C.M."/>
            <person name="Nierman W.C."/>
            <person name="Sogaard-Andersen L."/>
        </authorList>
    </citation>
    <scope>NUCLEOTIDE SEQUENCE [LARGE SCALE GENOMIC DNA]</scope>
    <source>
        <strain evidence="10 11">DW4/3-1</strain>
    </source>
</reference>
<dbReference type="eggNOG" id="COG5002">
    <property type="taxonomic scope" value="Bacteria"/>
</dbReference>
<dbReference type="InterPro" id="IPR013656">
    <property type="entry name" value="PAS_4"/>
</dbReference>
<dbReference type="PROSITE" id="PS50112">
    <property type="entry name" value="PAS"/>
    <property type="match status" value="1"/>
</dbReference>
<dbReference type="PRINTS" id="PR00344">
    <property type="entry name" value="BCTRLSENSOR"/>
</dbReference>
<dbReference type="SUPFAM" id="SSF55785">
    <property type="entry name" value="PYP-like sensor domain (PAS domain)"/>
    <property type="match status" value="3"/>
</dbReference>
<dbReference type="KEGG" id="sur:STAUR_7668"/>
<evidence type="ECO:0000259" key="8">
    <source>
        <dbReference type="PROSITE" id="PS50112"/>
    </source>
</evidence>
<keyword evidence="5" id="KW-0418">Kinase</keyword>
<dbReference type="PROSITE" id="PS50113">
    <property type="entry name" value="PAC"/>
    <property type="match status" value="1"/>
</dbReference>
<dbReference type="SMART" id="SM00091">
    <property type="entry name" value="PAS"/>
    <property type="match status" value="3"/>
</dbReference>
<dbReference type="InterPro" id="IPR000014">
    <property type="entry name" value="PAS"/>
</dbReference>
<keyword evidence="11" id="KW-1185">Reference proteome</keyword>
<dbReference type="InterPro" id="IPR000700">
    <property type="entry name" value="PAS-assoc_C"/>
</dbReference>
<dbReference type="NCBIfam" id="TIGR00229">
    <property type="entry name" value="sensory_box"/>
    <property type="match status" value="2"/>
</dbReference>
<dbReference type="CDD" id="cd00130">
    <property type="entry name" value="PAS"/>
    <property type="match status" value="1"/>
</dbReference>
<dbReference type="Gene3D" id="1.10.287.130">
    <property type="match status" value="1"/>
</dbReference>
<dbReference type="SMART" id="SM00388">
    <property type="entry name" value="HisKA"/>
    <property type="match status" value="1"/>
</dbReference>